<evidence type="ECO:0000313" key="17">
    <source>
        <dbReference type="EMBL" id="SMB93163.1"/>
    </source>
</evidence>
<feature type="binding site" evidence="15">
    <location>
        <begin position="21"/>
        <end position="25"/>
    </location>
    <ligand>
        <name>ADP</name>
        <dbReference type="ChEBI" id="CHEBI:456216"/>
        <note>allosteric activator; ligand shared between dimeric partners</note>
    </ligand>
</feature>
<dbReference type="PIRSF" id="PIRSF000532">
    <property type="entry name" value="ATP_PFK_prok"/>
    <property type="match status" value="1"/>
</dbReference>
<keyword evidence="5 15" id="KW-0963">Cytoplasm</keyword>
<gene>
    <name evidence="15" type="primary">pfkA</name>
    <name evidence="17" type="ORF">SAMN00017477_2027</name>
</gene>
<keyword evidence="13 15" id="KW-0324">Glycolysis</keyword>
<dbReference type="GO" id="GO:0070095">
    <property type="term" value="F:fructose-6-phosphate binding"/>
    <property type="evidence" value="ECO:0007669"/>
    <property type="project" value="TreeGrafter"/>
</dbReference>
<evidence type="ECO:0000256" key="7">
    <source>
        <dbReference type="ARBA" id="ARBA00022679"/>
    </source>
</evidence>
<keyword evidence="7 15" id="KW-0808">Transferase</keyword>
<evidence type="ECO:0000259" key="16">
    <source>
        <dbReference type="Pfam" id="PF00365"/>
    </source>
</evidence>
<dbReference type="AlphaFoldDB" id="A0A1W1VIQ6"/>
<feature type="binding site" description="in other chain" evidence="15">
    <location>
        <position position="154"/>
    </location>
    <ligand>
        <name>ADP</name>
        <dbReference type="ChEBI" id="CHEBI:456216"/>
        <note>allosteric activator; ligand shared between dimeric partners</note>
    </ligand>
</feature>
<dbReference type="GO" id="GO:0048029">
    <property type="term" value="F:monosaccharide binding"/>
    <property type="evidence" value="ECO:0007669"/>
    <property type="project" value="TreeGrafter"/>
</dbReference>
<evidence type="ECO:0000256" key="2">
    <source>
        <dbReference type="ARBA" id="ARBA00002659"/>
    </source>
</evidence>
<dbReference type="FunFam" id="3.40.50.460:FF:000002">
    <property type="entry name" value="ATP-dependent 6-phosphofructokinase"/>
    <property type="match status" value="1"/>
</dbReference>
<dbReference type="GO" id="GO:0046872">
    <property type="term" value="F:metal ion binding"/>
    <property type="evidence" value="ECO:0007669"/>
    <property type="project" value="UniProtKB-KW"/>
</dbReference>
<feature type="binding site" evidence="15">
    <location>
        <begin position="102"/>
        <end position="105"/>
    </location>
    <ligand>
        <name>ATP</name>
        <dbReference type="ChEBI" id="CHEBI:30616"/>
    </ligand>
</feature>
<feature type="domain" description="Phosphofructokinase" evidence="16">
    <location>
        <begin position="3"/>
        <end position="275"/>
    </location>
</feature>
<evidence type="ECO:0000256" key="6">
    <source>
        <dbReference type="ARBA" id="ARBA00022533"/>
    </source>
</evidence>
<dbReference type="UniPathway" id="UPA00109">
    <property type="reaction ID" value="UER00182"/>
</dbReference>
<dbReference type="Gene3D" id="3.40.50.460">
    <property type="entry name" value="Phosphofructokinase domain"/>
    <property type="match status" value="1"/>
</dbReference>
<dbReference type="Pfam" id="PF00365">
    <property type="entry name" value="PFK"/>
    <property type="match status" value="1"/>
</dbReference>
<protein>
    <recommendedName>
        <fullName evidence="15">ATP-dependent 6-phosphofructokinase</fullName>
        <shortName evidence="15">ATP-PFK</shortName>
        <shortName evidence="15">Phosphofructokinase</shortName>
        <ecNumber evidence="15">2.7.1.11</ecNumber>
    </recommendedName>
    <alternativeName>
        <fullName evidence="15">Phosphohexokinase</fullName>
    </alternativeName>
</protein>
<feature type="binding site" description="in other chain" evidence="15">
    <location>
        <position position="211"/>
    </location>
    <ligand>
        <name>ADP</name>
        <dbReference type="ChEBI" id="CHEBI:456216"/>
        <note>allosteric activator; ligand shared between dimeric partners</note>
    </ligand>
</feature>
<feature type="binding site" evidence="15">
    <location>
        <position position="162"/>
    </location>
    <ligand>
        <name>substrate</name>
        <note>ligand shared between dimeric partners</note>
    </ligand>
</feature>
<evidence type="ECO:0000256" key="8">
    <source>
        <dbReference type="ARBA" id="ARBA00022723"/>
    </source>
</evidence>
<reference evidence="18" key="1">
    <citation type="submission" date="2017-04" db="EMBL/GenBank/DDBJ databases">
        <authorList>
            <person name="Varghese N."/>
            <person name="Submissions S."/>
        </authorList>
    </citation>
    <scope>NUCLEOTIDE SEQUENCE [LARGE SCALE GENOMIC DNA]</scope>
    <source>
        <strain evidence="18">DSM 20463</strain>
    </source>
</reference>
<comment type="activity regulation">
    <text evidence="15">Allosterically activated by ADP and other diphosphonucleosides, and allosterically inhibited by phosphoenolpyruvate.</text>
</comment>
<feature type="binding site" evidence="15">
    <location>
        <begin position="72"/>
        <end position="73"/>
    </location>
    <ligand>
        <name>ATP</name>
        <dbReference type="ChEBI" id="CHEBI:30616"/>
    </ligand>
</feature>
<feature type="binding site" description="in other chain" evidence="15">
    <location>
        <begin position="249"/>
        <end position="252"/>
    </location>
    <ligand>
        <name>substrate</name>
        <note>ligand shared between dimeric partners</note>
    </ligand>
</feature>
<dbReference type="InterPro" id="IPR035966">
    <property type="entry name" value="PKF_sf"/>
</dbReference>
<feature type="binding site" description="in other chain" evidence="15">
    <location>
        <begin position="213"/>
        <end position="215"/>
    </location>
    <ligand>
        <name>ADP</name>
        <dbReference type="ChEBI" id="CHEBI:456216"/>
        <note>allosteric activator; ligand shared between dimeric partners</note>
    </ligand>
</feature>
<accession>A0A1W1VIQ6</accession>
<dbReference type="SUPFAM" id="SSF53784">
    <property type="entry name" value="Phosphofructokinase"/>
    <property type="match status" value="1"/>
</dbReference>
<evidence type="ECO:0000256" key="11">
    <source>
        <dbReference type="ARBA" id="ARBA00022840"/>
    </source>
</evidence>
<comment type="catalytic activity">
    <reaction evidence="14 15">
        <text>beta-D-fructose 6-phosphate + ATP = beta-D-fructose 1,6-bisphosphate + ADP + H(+)</text>
        <dbReference type="Rhea" id="RHEA:16109"/>
        <dbReference type="ChEBI" id="CHEBI:15378"/>
        <dbReference type="ChEBI" id="CHEBI:30616"/>
        <dbReference type="ChEBI" id="CHEBI:32966"/>
        <dbReference type="ChEBI" id="CHEBI:57634"/>
        <dbReference type="ChEBI" id="CHEBI:456216"/>
        <dbReference type="EC" id="2.7.1.11"/>
    </reaction>
</comment>
<dbReference type="GO" id="GO:0030388">
    <property type="term" value="P:fructose 1,6-bisphosphate metabolic process"/>
    <property type="evidence" value="ECO:0007669"/>
    <property type="project" value="TreeGrafter"/>
</dbReference>
<feature type="active site" description="Proton acceptor" evidence="15">
    <location>
        <position position="127"/>
    </location>
</feature>
<dbReference type="InterPro" id="IPR012003">
    <property type="entry name" value="ATP_PFK_prok-type"/>
</dbReference>
<keyword evidence="12 15" id="KW-0460">Magnesium</keyword>
<dbReference type="EMBL" id="FWWR01000017">
    <property type="protein sequence ID" value="SMB93163.1"/>
    <property type="molecule type" value="Genomic_DNA"/>
</dbReference>
<dbReference type="InterPro" id="IPR000023">
    <property type="entry name" value="Phosphofructokinase_dom"/>
</dbReference>
<keyword evidence="11 15" id="KW-0067">ATP-binding</keyword>
<dbReference type="OrthoDB" id="9802503at2"/>
<dbReference type="GO" id="GO:0042802">
    <property type="term" value="F:identical protein binding"/>
    <property type="evidence" value="ECO:0007669"/>
    <property type="project" value="TreeGrafter"/>
</dbReference>
<evidence type="ECO:0000313" key="18">
    <source>
        <dbReference type="Proteomes" id="UP000192368"/>
    </source>
</evidence>
<dbReference type="PANTHER" id="PTHR13697">
    <property type="entry name" value="PHOSPHOFRUCTOKINASE"/>
    <property type="match status" value="1"/>
</dbReference>
<dbReference type="InterPro" id="IPR012828">
    <property type="entry name" value="PFKA_ATP_prok"/>
</dbReference>
<evidence type="ECO:0000256" key="1">
    <source>
        <dbReference type="ARBA" id="ARBA00001946"/>
    </source>
</evidence>
<comment type="function">
    <text evidence="2 15">Catalyzes the phosphorylation of D-fructose 6-phosphate to fructose 1,6-bisphosphate by ATP, the first committing step of glycolysis.</text>
</comment>
<evidence type="ECO:0000256" key="12">
    <source>
        <dbReference type="ARBA" id="ARBA00022842"/>
    </source>
</evidence>
<feature type="binding site" description="in other chain" evidence="15">
    <location>
        <begin position="125"/>
        <end position="127"/>
    </location>
    <ligand>
        <name>substrate</name>
        <note>ligand shared between dimeric partners</note>
    </ligand>
</feature>
<evidence type="ECO:0000256" key="13">
    <source>
        <dbReference type="ARBA" id="ARBA00023152"/>
    </source>
</evidence>
<comment type="similarity">
    <text evidence="15">Belongs to the phosphofructokinase type A (PFKA) family. ATP-dependent PFK group I subfamily. Prokaryotic clade 'B1' sub-subfamily.</text>
</comment>
<comment type="cofactor">
    <cofactor evidence="1 15">
        <name>Mg(2+)</name>
        <dbReference type="ChEBI" id="CHEBI:18420"/>
    </cofactor>
</comment>
<sequence length="319" mass="34067">MGKIAILTSGGDAPGMNAVIRAVVRSAIYKGIEVYGVKNGYEGLIDGNLVEMNESSVADIIQRGGTVLGTSRSERFMTEEGQLKAINILEIFGIDKLIVAGGDGSMQGALALSKRGIDVMGIPLTIDNDMAYTDYTIGFFTAITTVMDAISHIRDTTESHGRANVVEVMGRNCGDIALYAGIASGAESILVPEREFDIDDIAKKALVGKNRGKRHHIIIAAEGAGNSFEIAKKFEALTGIDTKVTILGYIQRGGSPNVSDRIMGSAMGSKAVEFICENKGSYAIGIKDGNVKVFELEEALKAKKEFKDDLKHILEITSI</sequence>
<feature type="binding site" evidence="15">
    <location>
        <position position="103"/>
    </location>
    <ligand>
        <name>Mg(2+)</name>
        <dbReference type="ChEBI" id="CHEBI:18420"/>
        <note>catalytic</note>
    </ligand>
</feature>
<evidence type="ECO:0000256" key="10">
    <source>
        <dbReference type="ARBA" id="ARBA00022777"/>
    </source>
</evidence>
<dbReference type="STRING" id="573058.SAMN00017477_2027"/>
<evidence type="ECO:0000256" key="5">
    <source>
        <dbReference type="ARBA" id="ARBA00022490"/>
    </source>
</evidence>
<evidence type="ECO:0000256" key="3">
    <source>
        <dbReference type="ARBA" id="ARBA00004496"/>
    </source>
</evidence>
<comment type="pathway">
    <text evidence="4 15">Carbohydrate degradation; glycolysis; D-glyceraldehyde 3-phosphate and glycerone phosphate from D-glucose: step 3/4.</text>
</comment>
<dbReference type="EC" id="2.7.1.11" evidence="15"/>
<dbReference type="GO" id="GO:0005945">
    <property type="term" value="C:6-phosphofructokinase complex"/>
    <property type="evidence" value="ECO:0007669"/>
    <property type="project" value="TreeGrafter"/>
</dbReference>
<feature type="binding site" description="in other chain" evidence="15">
    <location>
        <begin position="169"/>
        <end position="171"/>
    </location>
    <ligand>
        <name>substrate</name>
        <note>ligand shared between dimeric partners</note>
    </ligand>
</feature>
<dbReference type="GO" id="GO:0003872">
    <property type="term" value="F:6-phosphofructokinase activity"/>
    <property type="evidence" value="ECO:0007669"/>
    <property type="project" value="UniProtKB-UniRule"/>
</dbReference>
<dbReference type="HAMAP" id="MF_00339">
    <property type="entry name" value="Phosphofructokinase_I_B1"/>
    <property type="match status" value="1"/>
</dbReference>
<evidence type="ECO:0000256" key="4">
    <source>
        <dbReference type="ARBA" id="ARBA00004679"/>
    </source>
</evidence>
<dbReference type="GO" id="GO:0061621">
    <property type="term" value="P:canonical glycolysis"/>
    <property type="evidence" value="ECO:0007669"/>
    <property type="project" value="TreeGrafter"/>
</dbReference>
<keyword evidence="6 15" id="KW-0021">Allosteric enzyme</keyword>
<dbReference type="Proteomes" id="UP000192368">
    <property type="component" value="Unassembled WGS sequence"/>
</dbReference>
<dbReference type="RefSeq" id="WP_084231537.1">
    <property type="nucleotide sequence ID" value="NZ_FWWR01000017.1"/>
</dbReference>
<dbReference type="Gene3D" id="3.40.50.450">
    <property type="match status" value="1"/>
</dbReference>
<comment type="caution">
    <text evidence="15">Lacks conserved residue(s) required for the propagation of feature annotation.</text>
</comment>
<dbReference type="FunFam" id="3.40.50.450:FF:000001">
    <property type="entry name" value="ATP-dependent 6-phosphofructokinase"/>
    <property type="match status" value="1"/>
</dbReference>
<evidence type="ECO:0000256" key="14">
    <source>
        <dbReference type="ARBA" id="ARBA00048070"/>
    </source>
</evidence>
<feature type="binding site" evidence="15">
    <location>
        <position position="243"/>
    </location>
    <ligand>
        <name>substrate</name>
        <note>ligand shared between dimeric partners</note>
    </ligand>
</feature>
<comment type="subunit">
    <text evidence="15">Homotetramer.</text>
</comment>
<proteinExistence type="inferred from homology"/>
<keyword evidence="8 15" id="KW-0479">Metal-binding</keyword>
<feature type="binding site" description="in other chain" evidence="15">
    <location>
        <position position="222"/>
    </location>
    <ligand>
        <name>substrate</name>
        <note>ligand shared between dimeric partners</note>
    </ligand>
</feature>
<evidence type="ECO:0000256" key="15">
    <source>
        <dbReference type="HAMAP-Rule" id="MF_00339"/>
    </source>
</evidence>
<dbReference type="NCBIfam" id="TIGR02482">
    <property type="entry name" value="PFKA_ATP"/>
    <property type="match status" value="1"/>
</dbReference>
<keyword evidence="9 15" id="KW-0547">Nucleotide-binding</keyword>
<keyword evidence="18" id="KW-1185">Reference proteome</keyword>
<dbReference type="NCBIfam" id="NF002872">
    <property type="entry name" value="PRK03202.1"/>
    <property type="match status" value="1"/>
</dbReference>
<dbReference type="GO" id="GO:0016208">
    <property type="term" value="F:AMP binding"/>
    <property type="evidence" value="ECO:0007669"/>
    <property type="project" value="TreeGrafter"/>
</dbReference>
<dbReference type="PANTHER" id="PTHR13697:SF4">
    <property type="entry name" value="ATP-DEPENDENT 6-PHOSPHOFRUCTOKINASE"/>
    <property type="match status" value="1"/>
</dbReference>
<organism evidence="17 18">
    <name type="scientific">Peptoniphilus asaccharolyticus DSM 20463</name>
    <dbReference type="NCBI Taxonomy" id="573058"/>
    <lineage>
        <taxon>Bacteria</taxon>
        <taxon>Bacillati</taxon>
        <taxon>Bacillota</taxon>
        <taxon>Tissierellia</taxon>
        <taxon>Tissierellales</taxon>
        <taxon>Peptoniphilaceae</taxon>
        <taxon>Peptoniphilus</taxon>
    </lineage>
</organism>
<feature type="binding site" description="in other chain" evidence="15">
    <location>
        <begin position="185"/>
        <end position="187"/>
    </location>
    <ligand>
        <name>ADP</name>
        <dbReference type="ChEBI" id="CHEBI:456216"/>
        <note>allosteric activator; ligand shared between dimeric partners</note>
    </ligand>
</feature>
<evidence type="ECO:0000256" key="9">
    <source>
        <dbReference type="ARBA" id="ARBA00022741"/>
    </source>
</evidence>
<keyword evidence="10 15" id="KW-0418">Kinase</keyword>
<comment type="subcellular location">
    <subcellularLocation>
        <location evidence="3 15">Cytoplasm</location>
    </subcellularLocation>
</comment>
<dbReference type="GO" id="GO:0006002">
    <property type="term" value="P:fructose 6-phosphate metabolic process"/>
    <property type="evidence" value="ECO:0007669"/>
    <property type="project" value="UniProtKB-UniRule"/>
</dbReference>
<feature type="binding site" evidence="15">
    <location>
        <position position="11"/>
    </location>
    <ligand>
        <name>ATP</name>
        <dbReference type="ChEBI" id="CHEBI:30616"/>
    </ligand>
</feature>
<dbReference type="InterPro" id="IPR022953">
    <property type="entry name" value="ATP_PFK"/>
</dbReference>
<dbReference type="GO" id="GO:0005524">
    <property type="term" value="F:ATP binding"/>
    <property type="evidence" value="ECO:0007669"/>
    <property type="project" value="UniProtKB-UniRule"/>
</dbReference>
<name>A0A1W1VIQ6_PEPAS</name>
<dbReference type="PRINTS" id="PR00476">
    <property type="entry name" value="PHFRCTKINASE"/>
</dbReference>